<proteinExistence type="predicted"/>
<evidence type="ECO:0000313" key="2">
    <source>
        <dbReference type="Proteomes" id="UP000004416"/>
    </source>
</evidence>
<dbReference type="HOGENOM" id="CLU_2860384_0_0_9"/>
<comment type="caution">
    <text evidence="1">The sequence shown here is derived from an EMBL/GenBank/DDBJ whole genome shotgun (WGS) entry which is preliminary data.</text>
</comment>
<evidence type="ECO:0000313" key="1">
    <source>
        <dbReference type="EMBL" id="EHL04238.1"/>
    </source>
</evidence>
<dbReference type="Proteomes" id="UP000004416">
    <property type="component" value="Unassembled WGS sequence"/>
</dbReference>
<gene>
    <name evidence="1" type="ORF">HMPREF0322_05158</name>
</gene>
<dbReference type="AlphaFoldDB" id="G9XVX5"/>
<sequence length="64" mass="7906">MFFLCTKSQLISILCQIAAKKGWICIFRQDYRIRDGIYKRLHPFQRGEEWVKEYYIVHRRPRIS</sequence>
<accession>G9XVX5</accession>
<reference evidence="1 2" key="1">
    <citation type="submission" date="2011-08" db="EMBL/GenBank/DDBJ databases">
        <authorList>
            <person name="Weinstock G."/>
            <person name="Sodergren E."/>
            <person name="Clifton S."/>
            <person name="Fulton L."/>
            <person name="Fulton B."/>
            <person name="Courtney L."/>
            <person name="Fronick C."/>
            <person name="Harrison M."/>
            <person name="Strong C."/>
            <person name="Farmer C."/>
            <person name="Delahaunty K."/>
            <person name="Markovic C."/>
            <person name="Hall O."/>
            <person name="Minx P."/>
            <person name="Tomlinson C."/>
            <person name="Mitreva M."/>
            <person name="Hou S."/>
            <person name="Chen J."/>
            <person name="Wollam A."/>
            <person name="Pepin K.H."/>
            <person name="Johnson M."/>
            <person name="Bhonagiri V."/>
            <person name="Zhang X."/>
            <person name="Suruliraj S."/>
            <person name="Warren W."/>
            <person name="Chinwalla A."/>
            <person name="Mardis E.R."/>
            <person name="Wilson R.K."/>
        </authorList>
    </citation>
    <scope>NUCLEOTIDE SEQUENCE [LARGE SCALE GENOMIC DNA]</scope>
    <source>
        <strain evidence="1 2">DP7</strain>
    </source>
</reference>
<organism evidence="1 2">
    <name type="scientific">Desulfitobacterium hafniense DP7</name>
    <dbReference type="NCBI Taxonomy" id="537010"/>
    <lineage>
        <taxon>Bacteria</taxon>
        <taxon>Bacillati</taxon>
        <taxon>Bacillota</taxon>
        <taxon>Clostridia</taxon>
        <taxon>Eubacteriales</taxon>
        <taxon>Desulfitobacteriaceae</taxon>
        <taxon>Desulfitobacterium</taxon>
    </lineage>
</organism>
<protein>
    <submittedName>
        <fullName evidence="1">Uncharacterized protein</fullName>
    </submittedName>
</protein>
<name>G9XVX5_DESHA</name>
<dbReference type="EMBL" id="AFZX01000137">
    <property type="protein sequence ID" value="EHL04238.1"/>
    <property type="molecule type" value="Genomic_DNA"/>
</dbReference>